<feature type="compositionally biased region" description="Polar residues" evidence="5">
    <location>
        <begin position="252"/>
        <end position="267"/>
    </location>
</feature>
<dbReference type="PANTHER" id="PTHR11040:SF44">
    <property type="entry name" value="PROTEIN ZNTC-RELATED"/>
    <property type="match status" value="1"/>
</dbReference>
<gene>
    <name evidence="8" type="ORF">MKK02DRAFT_39609</name>
</gene>
<keyword evidence="4 6" id="KW-0472">Membrane</keyword>
<feature type="region of interest" description="Disordered" evidence="5">
    <location>
        <begin position="252"/>
        <end position="276"/>
    </location>
</feature>
<feature type="region of interest" description="Disordered" evidence="5">
    <location>
        <begin position="26"/>
        <end position="54"/>
    </location>
</feature>
<accession>A0AA38HGS2</accession>
<feature type="compositionally biased region" description="Low complexity" evidence="5">
    <location>
        <begin position="26"/>
        <end position="50"/>
    </location>
</feature>
<sequence length="459" mass="47366">MRVQLASSLLLASAAYAQFVQPSATQAPASSPTAAGGSSTARPTSSASSTFGPPPQSTGCVLHIDHYHCEGPNTAYTGTASAGDASASGTSSESAEGGECIIHVGHTHGDCSSQQLACGAILQEEYKMPIHIGAVFIVLITSALGVLIPMVSGWVKRSDGSKIASGDPVAFGREAGVWASIFFLAKHFGTGIIISTAFIHLLFHGFVMFQNECIGELAYESTAAAIAMAAALVTFLLDFMGSRLASRKTGTITMGSTDISPTSSNPGSPDREKTGAGFIPAGSHSHSHGHDCAHVDAAFAAEESWRVLLLEMGIIFHSIMIGVTLGASSGAGWTTLLIVICFHQFFEGAALGARIALLYWISKVRAITMSVAFILITPIGIAIGIAVRQVFSQNGKASLLSVGILNAVSAGILLYTAFKLLAHDFVDGPLRHAPAGKVVPAVGALVVGLIGMSVLGKWA</sequence>
<reference evidence="8" key="1">
    <citation type="journal article" date="2022" name="G3 (Bethesda)">
        <title>High quality genome of the basidiomycete yeast Dioszegia hungarica PDD-24b-2 isolated from cloud water.</title>
        <authorList>
            <person name="Jarrige D."/>
            <person name="Haridas S."/>
            <person name="Bleykasten-Grosshans C."/>
            <person name="Joly M."/>
            <person name="Nadalig T."/>
            <person name="Sancelme M."/>
            <person name="Vuilleumier S."/>
            <person name="Grigoriev I.V."/>
            <person name="Amato P."/>
            <person name="Bringel F."/>
        </authorList>
    </citation>
    <scope>NUCLEOTIDE SEQUENCE</scope>
    <source>
        <strain evidence="8">PDD-24b-2</strain>
    </source>
</reference>
<evidence type="ECO:0000256" key="1">
    <source>
        <dbReference type="ARBA" id="ARBA00004141"/>
    </source>
</evidence>
<dbReference type="PANTHER" id="PTHR11040">
    <property type="entry name" value="ZINC/IRON TRANSPORTER"/>
    <property type="match status" value="1"/>
</dbReference>
<organism evidence="8 9">
    <name type="scientific">Dioszegia hungarica</name>
    <dbReference type="NCBI Taxonomy" id="4972"/>
    <lineage>
        <taxon>Eukaryota</taxon>
        <taxon>Fungi</taxon>
        <taxon>Dikarya</taxon>
        <taxon>Basidiomycota</taxon>
        <taxon>Agaricomycotina</taxon>
        <taxon>Tremellomycetes</taxon>
        <taxon>Tremellales</taxon>
        <taxon>Bulleribasidiaceae</taxon>
        <taxon>Dioszegia</taxon>
    </lineage>
</organism>
<dbReference type="InterPro" id="IPR003689">
    <property type="entry name" value="ZIP"/>
</dbReference>
<evidence type="ECO:0000256" key="2">
    <source>
        <dbReference type="ARBA" id="ARBA00022692"/>
    </source>
</evidence>
<dbReference type="GO" id="GO:0005385">
    <property type="term" value="F:zinc ion transmembrane transporter activity"/>
    <property type="evidence" value="ECO:0007669"/>
    <property type="project" value="TreeGrafter"/>
</dbReference>
<evidence type="ECO:0000256" key="5">
    <source>
        <dbReference type="SAM" id="MobiDB-lite"/>
    </source>
</evidence>
<keyword evidence="7" id="KW-0732">Signal</keyword>
<comment type="subcellular location">
    <subcellularLocation>
        <location evidence="1">Membrane</location>
        <topology evidence="1">Multi-pass membrane protein</topology>
    </subcellularLocation>
</comment>
<dbReference type="AlphaFoldDB" id="A0AA38HGS2"/>
<feature type="transmembrane region" description="Helical" evidence="6">
    <location>
        <begin position="132"/>
        <end position="155"/>
    </location>
</feature>
<feature type="transmembrane region" description="Helical" evidence="6">
    <location>
        <begin position="176"/>
        <end position="203"/>
    </location>
</feature>
<feature type="transmembrane region" description="Helical" evidence="6">
    <location>
        <begin position="366"/>
        <end position="387"/>
    </location>
</feature>
<evidence type="ECO:0000256" key="6">
    <source>
        <dbReference type="SAM" id="Phobius"/>
    </source>
</evidence>
<feature type="chain" id="PRO_5041370726" evidence="7">
    <location>
        <begin position="18"/>
        <end position="459"/>
    </location>
</feature>
<dbReference type="Pfam" id="PF02535">
    <property type="entry name" value="Zip"/>
    <property type="match status" value="1"/>
</dbReference>
<dbReference type="RefSeq" id="XP_052949088.1">
    <property type="nucleotide sequence ID" value="XM_053090682.1"/>
</dbReference>
<keyword evidence="9" id="KW-1185">Reference proteome</keyword>
<dbReference type="GO" id="GO:0005886">
    <property type="term" value="C:plasma membrane"/>
    <property type="evidence" value="ECO:0007669"/>
    <property type="project" value="TreeGrafter"/>
</dbReference>
<feature type="transmembrane region" description="Helical" evidence="6">
    <location>
        <begin position="314"/>
        <end position="346"/>
    </location>
</feature>
<feature type="signal peptide" evidence="7">
    <location>
        <begin position="1"/>
        <end position="17"/>
    </location>
</feature>
<feature type="transmembrane region" description="Helical" evidence="6">
    <location>
        <begin position="438"/>
        <end position="456"/>
    </location>
</feature>
<keyword evidence="3 6" id="KW-1133">Transmembrane helix</keyword>
<protein>
    <submittedName>
        <fullName evidence="8">ZIP zinc transporter-domain-containing protein</fullName>
    </submittedName>
</protein>
<evidence type="ECO:0000313" key="9">
    <source>
        <dbReference type="Proteomes" id="UP001164286"/>
    </source>
</evidence>
<evidence type="ECO:0000256" key="3">
    <source>
        <dbReference type="ARBA" id="ARBA00022989"/>
    </source>
</evidence>
<feature type="transmembrane region" description="Helical" evidence="6">
    <location>
        <begin position="223"/>
        <end position="240"/>
    </location>
</feature>
<comment type="caution">
    <text evidence="8">The sequence shown here is derived from an EMBL/GenBank/DDBJ whole genome shotgun (WGS) entry which is preliminary data.</text>
</comment>
<evidence type="ECO:0000256" key="7">
    <source>
        <dbReference type="SAM" id="SignalP"/>
    </source>
</evidence>
<keyword evidence="2 6" id="KW-0812">Transmembrane</keyword>
<dbReference type="Proteomes" id="UP001164286">
    <property type="component" value="Unassembled WGS sequence"/>
</dbReference>
<feature type="transmembrane region" description="Helical" evidence="6">
    <location>
        <begin position="399"/>
        <end position="418"/>
    </location>
</feature>
<proteinExistence type="predicted"/>
<dbReference type="EMBL" id="JAKWFO010000001">
    <property type="protein sequence ID" value="KAI9639311.1"/>
    <property type="molecule type" value="Genomic_DNA"/>
</dbReference>
<name>A0AA38HGS2_9TREE</name>
<evidence type="ECO:0000256" key="4">
    <source>
        <dbReference type="ARBA" id="ARBA00023136"/>
    </source>
</evidence>
<evidence type="ECO:0000313" key="8">
    <source>
        <dbReference type="EMBL" id="KAI9639311.1"/>
    </source>
</evidence>
<dbReference type="GeneID" id="77729887"/>